<dbReference type="PANTHER" id="PTHR11857">
    <property type="entry name" value="ODORANT BINDING PROTEIN-RELATED"/>
    <property type="match status" value="1"/>
</dbReference>
<dbReference type="Gene3D" id="1.10.238.20">
    <property type="entry name" value="Pheromone/general odorant binding protein domain"/>
    <property type="match status" value="1"/>
</dbReference>
<reference evidence="3" key="1">
    <citation type="journal article" date="2017" name="Environ. Entomol.">
        <title>Identification of Candidate Odorant-Binding Protein and Chemosensory Protein Genes in Cyrtorhinus lividipennis (Hemiptera: Miridae), a Key Predator of the Rice Planthoppers in Asia.</title>
        <authorList>
            <person name="Wang G.Y."/>
            <person name="Zhu M.F."/>
            <person name="Jiang Y.D."/>
            <person name="Zhou W.W."/>
            <person name="Liu S."/>
            <person name="Heong K.L."/>
            <person name="Cheng J."/>
            <person name="Zhu Z.R."/>
        </authorList>
    </citation>
    <scope>NUCLEOTIDE SEQUENCE</scope>
</reference>
<evidence type="ECO:0000256" key="1">
    <source>
        <dbReference type="ARBA" id="ARBA00022729"/>
    </source>
</evidence>
<dbReference type="InterPro" id="IPR036728">
    <property type="entry name" value="PBP_GOBP_sf"/>
</dbReference>
<evidence type="ECO:0000313" key="3">
    <source>
        <dbReference type="EMBL" id="ARJ35772.1"/>
    </source>
</evidence>
<evidence type="ECO:0000256" key="2">
    <source>
        <dbReference type="SAM" id="SignalP"/>
    </source>
</evidence>
<dbReference type="AlphaFoldDB" id="A0A1W6AWH6"/>
<dbReference type="GO" id="GO:0005549">
    <property type="term" value="F:odorant binding"/>
    <property type="evidence" value="ECO:0007669"/>
    <property type="project" value="InterPro"/>
</dbReference>
<name>A0A1W6AWH6_9HEMI</name>
<feature type="signal peptide" evidence="2">
    <location>
        <begin position="1"/>
        <end position="20"/>
    </location>
</feature>
<dbReference type="CDD" id="cd23992">
    <property type="entry name" value="PBP_GOBP"/>
    <property type="match status" value="1"/>
</dbReference>
<dbReference type="SUPFAM" id="SSF47565">
    <property type="entry name" value="Insect pheromone/odorant-binding proteins"/>
    <property type="match status" value="1"/>
</dbReference>
<dbReference type="EMBL" id="KY462022">
    <property type="protein sequence ID" value="ARJ35772.1"/>
    <property type="molecule type" value="mRNA"/>
</dbReference>
<protein>
    <submittedName>
        <fullName evidence="3">Odorant binding protein 7</fullName>
    </submittedName>
</protein>
<dbReference type="Pfam" id="PF01395">
    <property type="entry name" value="PBP_GOBP"/>
    <property type="match status" value="1"/>
</dbReference>
<gene>
    <name evidence="3" type="primary">OBP7</name>
</gene>
<feature type="chain" id="PRO_5012800277" evidence="2">
    <location>
        <begin position="21"/>
        <end position="147"/>
    </location>
</feature>
<keyword evidence="1 2" id="KW-0732">Signal</keyword>
<dbReference type="GO" id="GO:0007608">
    <property type="term" value="P:sensory perception of smell"/>
    <property type="evidence" value="ECO:0007669"/>
    <property type="project" value="TreeGrafter"/>
</dbReference>
<accession>A0A1W6AWH6</accession>
<dbReference type="InterPro" id="IPR006170">
    <property type="entry name" value="PBP/GOBP"/>
</dbReference>
<organism evidence="3">
    <name type="scientific">Cyrtorhinus lividipennis</name>
    <dbReference type="NCBI Taxonomy" id="1032904"/>
    <lineage>
        <taxon>Eukaryota</taxon>
        <taxon>Metazoa</taxon>
        <taxon>Ecdysozoa</taxon>
        <taxon>Arthropoda</taxon>
        <taxon>Hexapoda</taxon>
        <taxon>Insecta</taxon>
        <taxon>Pterygota</taxon>
        <taxon>Neoptera</taxon>
        <taxon>Paraneoptera</taxon>
        <taxon>Hemiptera</taxon>
        <taxon>Heteroptera</taxon>
        <taxon>Panheteroptera</taxon>
        <taxon>Cimicomorpha</taxon>
        <taxon>Miridae</taxon>
        <taxon>Orthotylini</taxon>
        <taxon>Cyrtorhinus</taxon>
    </lineage>
</organism>
<reference evidence="3" key="2">
    <citation type="submission" date="2017-01" db="EMBL/GenBank/DDBJ databases">
        <authorList>
            <person name="Mah S.A."/>
            <person name="Swanson W.J."/>
            <person name="Moy G.W."/>
            <person name="Vacquier V.D."/>
        </authorList>
    </citation>
    <scope>NUCLEOTIDE SEQUENCE</scope>
</reference>
<dbReference type="SMART" id="SM00708">
    <property type="entry name" value="PhBP"/>
    <property type="match status" value="1"/>
</dbReference>
<sequence>MKYFIVSVVLTLLAVVAVKANEKKANEKVTEIFNKCRKNHPVTDEEVEQIKVKQEIPSSENVKCILACMLKEAKVLKDGKYDEENAKLMADVLHKDEPEHAEKSKEIIATCVKEVGIDATEECEYAYKMAKCGSEHAKKVGLKTPEF</sequence>
<proteinExistence type="evidence at transcript level"/>
<dbReference type="GO" id="GO:0005615">
    <property type="term" value="C:extracellular space"/>
    <property type="evidence" value="ECO:0007669"/>
    <property type="project" value="TreeGrafter"/>
</dbReference>